<evidence type="ECO:0000259" key="1">
    <source>
        <dbReference type="PROSITE" id="PS51186"/>
    </source>
</evidence>
<evidence type="ECO:0000313" key="3">
    <source>
        <dbReference type="Proteomes" id="UP000275401"/>
    </source>
</evidence>
<keyword evidence="3" id="KW-1185">Reference proteome</keyword>
<dbReference type="Pfam" id="PF13302">
    <property type="entry name" value="Acetyltransf_3"/>
    <property type="match status" value="1"/>
</dbReference>
<dbReference type="Proteomes" id="UP000275401">
    <property type="component" value="Unassembled WGS sequence"/>
</dbReference>
<organism evidence="2 3">
    <name type="scientific">Streptomyces botrytidirepellens</name>
    <dbReference type="NCBI Taxonomy" id="2486417"/>
    <lineage>
        <taxon>Bacteria</taxon>
        <taxon>Bacillati</taxon>
        <taxon>Actinomycetota</taxon>
        <taxon>Actinomycetes</taxon>
        <taxon>Kitasatosporales</taxon>
        <taxon>Streptomycetaceae</taxon>
        <taxon>Streptomyces</taxon>
    </lineage>
</organism>
<proteinExistence type="predicted"/>
<dbReference type="SUPFAM" id="SSF55729">
    <property type="entry name" value="Acyl-CoA N-acyltransferases (Nat)"/>
    <property type="match status" value="1"/>
</dbReference>
<dbReference type="InterPro" id="IPR051908">
    <property type="entry name" value="Ribosomal_N-acetyltransferase"/>
</dbReference>
<sequence length="172" mass="18107">MSHPDRAAVIPTARLELRPLRIEHAAEMAGVLSDPGLHTFIGGAPLDATALRARYERLVAGSPDPEVAWCNWVAHARAERCLVGTVQATVSGPATDRTAEVAWVVGTPWQGRGYATEAARALVAWLAAGSVSQVIAHIHPGHRASAGVARAAGLAPTGHRQDGEVRWRAVVA</sequence>
<evidence type="ECO:0000313" key="2">
    <source>
        <dbReference type="EMBL" id="RNG34095.1"/>
    </source>
</evidence>
<dbReference type="PANTHER" id="PTHR43441:SF10">
    <property type="entry name" value="ACETYLTRANSFERASE"/>
    <property type="match status" value="1"/>
</dbReference>
<reference evidence="2 3" key="1">
    <citation type="submission" date="2018-11" db="EMBL/GenBank/DDBJ databases">
        <title>The Potential of Streptomyces as Biocontrol Agents against the Tomato grey mould, Botrytis cinerea (Gray mold) Frontiers in Microbiology.</title>
        <authorList>
            <person name="Li D."/>
        </authorList>
    </citation>
    <scope>NUCLEOTIDE SEQUENCE [LARGE SCALE GENOMIC DNA]</scope>
    <source>
        <strain evidence="2 3">NEAU-LD23</strain>
    </source>
</reference>
<name>A0A3M8WZW8_9ACTN</name>
<dbReference type="GO" id="GO:0005737">
    <property type="term" value="C:cytoplasm"/>
    <property type="evidence" value="ECO:0007669"/>
    <property type="project" value="TreeGrafter"/>
</dbReference>
<accession>A0A3M8WZW8</accession>
<dbReference type="PANTHER" id="PTHR43441">
    <property type="entry name" value="RIBOSOMAL-PROTEIN-SERINE ACETYLTRANSFERASE"/>
    <property type="match status" value="1"/>
</dbReference>
<dbReference type="GO" id="GO:0008999">
    <property type="term" value="F:protein-N-terminal-alanine acetyltransferase activity"/>
    <property type="evidence" value="ECO:0007669"/>
    <property type="project" value="TreeGrafter"/>
</dbReference>
<dbReference type="RefSeq" id="WP_123099035.1">
    <property type="nucleotide sequence ID" value="NZ_RIBZ01000088.1"/>
</dbReference>
<dbReference type="PROSITE" id="PS51186">
    <property type="entry name" value="GNAT"/>
    <property type="match status" value="1"/>
</dbReference>
<dbReference type="InterPro" id="IPR016181">
    <property type="entry name" value="Acyl_CoA_acyltransferase"/>
</dbReference>
<dbReference type="InterPro" id="IPR000182">
    <property type="entry name" value="GNAT_dom"/>
</dbReference>
<dbReference type="GO" id="GO:1990189">
    <property type="term" value="F:protein N-terminal-serine acetyltransferase activity"/>
    <property type="evidence" value="ECO:0007669"/>
    <property type="project" value="TreeGrafter"/>
</dbReference>
<comment type="caution">
    <text evidence="2">The sequence shown here is derived from an EMBL/GenBank/DDBJ whole genome shotgun (WGS) entry which is preliminary data.</text>
</comment>
<dbReference type="AlphaFoldDB" id="A0A3M8WZW8"/>
<dbReference type="EMBL" id="RIBZ01000088">
    <property type="protein sequence ID" value="RNG34095.1"/>
    <property type="molecule type" value="Genomic_DNA"/>
</dbReference>
<gene>
    <name evidence="2" type="ORF">EEJ42_06605</name>
</gene>
<dbReference type="Gene3D" id="3.40.630.30">
    <property type="match status" value="1"/>
</dbReference>
<protein>
    <submittedName>
        <fullName evidence="2">N-acetyltransferase</fullName>
    </submittedName>
</protein>
<keyword evidence="2" id="KW-0808">Transferase</keyword>
<feature type="domain" description="N-acetyltransferase" evidence="1">
    <location>
        <begin position="15"/>
        <end position="172"/>
    </location>
</feature>